<gene>
    <name evidence="1" type="ORF">H4W31_003348</name>
</gene>
<sequence length="318" mass="35015">MTTAADDARRCARALVASLDDQQRHLVRGDLADVDLRQWTYLPGQRPGLSMEHLTGAQHTLAIELLRSAHSAGGGDLAVGAVEVERVRRELTTGSPPEGDRYWLRVLGDPDGDEPWGWRINGHHLAVHVVVTPGGITFTPHFVGSEPAVVPTGPHAGSRILGPEEDLARQLATGLDPDQRRLGISAEVAPDDILTRADPVADPALLPEGIGRDLLRPAQRDILDQLVQRYLHRAPAPYAQACWRDAEAAGLHRIRFAWAGSTALGEGHYYCIQAPDFLIEYDNTQDNANHAHSVWRHLRDDWGTDLLRDHYARLHTAV</sequence>
<evidence type="ECO:0000313" key="1">
    <source>
        <dbReference type="EMBL" id="MBE1487710.1"/>
    </source>
</evidence>
<organism evidence="1 2">
    <name type="scientific">Plantactinospora soyae</name>
    <dbReference type="NCBI Taxonomy" id="1544732"/>
    <lineage>
        <taxon>Bacteria</taxon>
        <taxon>Bacillati</taxon>
        <taxon>Actinomycetota</taxon>
        <taxon>Actinomycetes</taxon>
        <taxon>Micromonosporales</taxon>
        <taxon>Micromonosporaceae</taxon>
        <taxon>Plantactinospora</taxon>
    </lineage>
</organism>
<dbReference type="RefSeq" id="WP_192767510.1">
    <property type="nucleotide sequence ID" value="NZ_JADBEB010000001.1"/>
</dbReference>
<evidence type="ECO:0000313" key="2">
    <source>
        <dbReference type="Proteomes" id="UP000649753"/>
    </source>
</evidence>
<evidence type="ECO:0008006" key="3">
    <source>
        <dbReference type="Google" id="ProtNLM"/>
    </source>
</evidence>
<dbReference type="InterPro" id="IPR021889">
    <property type="entry name" value="DUF3500"/>
</dbReference>
<dbReference type="Proteomes" id="UP000649753">
    <property type="component" value="Unassembled WGS sequence"/>
</dbReference>
<keyword evidence="2" id="KW-1185">Reference proteome</keyword>
<dbReference type="AlphaFoldDB" id="A0A927QX63"/>
<name>A0A927QX63_9ACTN</name>
<proteinExistence type="predicted"/>
<dbReference type="Pfam" id="PF12006">
    <property type="entry name" value="DUF3500"/>
    <property type="match status" value="1"/>
</dbReference>
<dbReference type="PANTHER" id="PTHR37489">
    <property type="entry name" value="DUF3500 DOMAIN-CONTAINING PROTEIN"/>
    <property type="match status" value="1"/>
</dbReference>
<comment type="caution">
    <text evidence="1">The sequence shown here is derived from an EMBL/GenBank/DDBJ whole genome shotgun (WGS) entry which is preliminary data.</text>
</comment>
<reference evidence="1" key="1">
    <citation type="submission" date="2020-10" db="EMBL/GenBank/DDBJ databases">
        <title>Sequencing the genomes of 1000 actinobacteria strains.</title>
        <authorList>
            <person name="Klenk H.-P."/>
        </authorList>
    </citation>
    <scope>NUCLEOTIDE SEQUENCE</scope>
    <source>
        <strain evidence="1">DSM 46832</strain>
    </source>
</reference>
<dbReference type="EMBL" id="JADBEB010000001">
    <property type="protein sequence ID" value="MBE1487710.1"/>
    <property type="molecule type" value="Genomic_DNA"/>
</dbReference>
<accession>A0A927QX63</accession>
<dbReference type="PANTHER" id="PTHR37489:SF1">
    <property type="entry name" value="DUF3500 DOMAIN-CONTAINING PROTEIN"/>
    <property type="match status" value="1"/>
</dbReference>
<protein>
    <recommendedName>
        <fullName evidence="3">DUF3500 domain-containing protein</fullName>
    </recommendedName>
</protein>